<dbReference type="RefSeq" id="WP_205102258.1">
    <property type="nucleotide sequence ID" value="NZ_JACJJC010000005.1"/>
</dbReference>
<evidence type="ECO:0000256" key="1">
    <source>
        <dbReference type="ARBA" id="ARBA00009437"/>
    </source>
</evidence>
<keyword evidence="4" id="KW-0804">Transcription</keyword>
<accession>A0ABS2DR18</accession>
<comment type="similarity">
    <text evidence="1">Belongs to the LysR transcriptional regulatory family.</text>
</comment>
<evidence type="ECO:0000256" key="3">
    <source>
        <dbReference type="ARBA" id="ARBA00023125"/>
    </source>
</evidence>
<evidence type="ECO:0000256" key="4">
    <source>
        <dbReference type="ARBA" id="ARBA00023163"/>
    </source>
</evidence>
<evidence type="ECO:0000259" key="5">
    <source>
        <dbReference type="PROSITE" id="PS50931"/>
    </source>
</evidence>
<sequence>MHSQAFRYLTAILEAGSISRAAAALEISQPSLSQYVQRLEKDVGAELFDRSTRPLSLTESGRIFYDAEKRVAQIREDCRRAVLDINGGERGRVVIGASEYREIFFLTEVLPVFRAAHPGIEIALEEGTTRELEEFVWSGKTDLSLVIAPLAQPGLESIEICEERLLLAVNEKSPLTAAAMAVCPPQLRQAEFPPFPFKLLADEPFIVVRAGQQIHDLYRSLVAQTGASPKIVLESESLNAALALAGAGLGATIVTETLARRSNAALGVKFFAIDPAVPNRLVVAAYRPARYLSKAARLLVRTMQAVAAERFQNG</sequence>
<evidence type="ECO:0000256" key="2">
    <source>
        <dbReference type="ARBA" id="ARBA00023015"/>
    </source>
</evidence>
<keyword evidence="2" id="KW-0805">Transcription regulation</keyword>
<comment type="caution">
    <text evidence="6">The sequence shown here is derived from an EMBL/GenBank/DDBJ whole genome shotgun (WGS) entry which is preliminary data.</text>
</comment>
<dbReference type="InterPro" id="IPR005119">
    <property type="entry name" value="LysR_subst-bd"/>
</dbReference>
<dbReference type="Gene3D" id="3.40.190.290">
    <property type="match status" value="1"/>
</dbReference>
<dbReference type="PANTHER" id="PTHR30346:SF9">
    <property type="entry name" value="LYSR FAMILY TRANSCRIPTIONAL REGULATOR"/>
    <property type="match status" value="1"/>
</dbReference>
<dbReference type="Pfam" id="PF00126">
    <property type="entry name" value="HTH_1"/>
    <property type="match status" value="1"/>
</dbReference>
<protein>
    <submittedName>
        <fullName evidence="6">LysR family transcriptional regulator</fullName>
    </submittedName>
</protein>
<dbReference type="InterPro" id="IPR036388">
    <property type="entry name" value="WH-like_DNA-bd_sf"/>
</dbReference>
<dbReference type="Pfam" id="PF03466">
    <property type="entry name" value="LysR_substrate"/>
    <property type="match status" value="2"/>
</dbReference>
<reference evidence="6 7" key="1">
    <citation type="journal article" date="2021" name="Sci. Rep.">
        <title>The distribution of antibiotic resistance genes in chicken gut microbiota commensals.</title>
        <authorList>
            <person name="Juricova H."/>
            <person name="Matiasovicova J."/>
            <person name="Kubasova T."/>
            <person name="Cejkova D."/>
            <person name="Rychlik I."/>
        </authorList>
    </citation>
    <scope>NUCLEOTIDE SEQUENCE [LARGE SCALE GENOMIC DNA]</scope>
    <source>
        <strain evidence="6 7">An829</strain>
    </source>
</reference>
<proteinExistence type="inferred from homology"/>
<dbReference type="InterPro" id="IPR000847">
    <property type="entry name" value="LysR_HTH_N"/>
</dbReference>
<dbReference type="SUPFAM" id="SSF46785">
    <property type="entry name" value="Winged helix' DNA-binding domain"/>
    <property type="match status" value="1"/>
</dbReference>
<dbReference type="InterPro" id="IPR036390">
    <property type="entry name" value="WH_DNA-bd_sf"/>
</dbReference>
<keyword evidence="7" id="KW-1185">Reference proteome</keyword>
<dbReference type="Gene3D" id="1.10.10.10">
    <property type="entry name" value="Winged helix-like DNA-binding domain superfamily/Winged helix DNA-binding domain"/>
    <property type="match status" value="1"/>
</dbReference>
<evidence type="ECO:0000313" key="7">
    <source>
        <dbReference type="Proteomes" id="UP000715095"/>
    </source>
</evidence>
<name>A0ABS2DR18_9BURK</name>
<dbReference type="PRINTS" id="PR00039">
    <property type="entry name" value="HTHLYSR"/>
</dbReference>
<dbReference type="PANTHER" id="PTHR30346">
    <property type="entry name" value="TRANSCRIPTIONAL DUAL REGULATOR HCAR-RELATED"/>
    <property type="match status" value="1"/>
</dbReference>
<dbReference type="SUPFAM" id="SSF53850">
    <property type="entry name" value="Periplasmic binding protein-like II"/>
    <property type="match status" value="1"/>
</dbReference>
<feature type="domain" description="HTH lysR-type" evidence="5">
    <location>
        <begin position="1"/>
        <end position="58"/>
    </location>
</feature>
<dbReference type="PROSITE" id="PS50931">
    <property type="entry name" value="HTH_LYSR"/>
    <property type="match status" value="1"/>
</dbReference>
<dbReference type="Proteomes" id="UP000715095">
    <property type="component" value="Unassembled WGS sequence"/>
</dbReference>
<organism evidence="6 7">
    <name type="scientific">Sutterella massiliensis</name>
    <dbReference type="NCBI Taxonomy" id="1816689"/>
    <lineage>
        <taxon>Bacteria</taxon>
        <taxon>Pseudomonadati</taxon>
        <taxon>Pseudomonadota</taxon>
        <taxon>Betaproteobacteria</taxon>
        <taxon>Burkholderiales</taxon>
        <taxon>Sutterellaceae</taxon>
        <taxon>Sutterella</taxon>
    </lineage>
</organism>
<gene>
    <name evidence="6" type="ORF">H6A60_04720</name>
</gene>
<dbReference type="CDD" id="cd05466">
    <property type="entry name" value="PBP2_LTTR_substrate"/>
    <property type="match status" value="1"/>
</dbReference>
<evidence type="ECO:0000313" key="6">
    <source>
        <dbReference type="EMBL" id="MBM6703790.1"/>
    </source>
</evidence>
<keyword evidence="3" id="KW-0238">DNA-binding</keyword>
<dbReference type="EMBL" id="JACJJC010000005">
    <property type="protein sequence ID" value="MBM6703790.1"/>
    <property type="molecule type" value="Genomic_DNA"/>
</dbReference>